<feature type="transmembrane region" description="Helical" evidence="9">
    <location>
        <begin position="75"/>
        <end position="98"/>
    </location>
</feature>
<keyword evidence="6" id="KW-0406">Ion transport</keyword>
<feature type="transmembrane region" description="Helical" evidence="9">
    <location>
        <begin position="322"/>
        <end position="340"/>
    </location>
</feature>
<comment type="subcellular location">
    <subcellularLocation>
        <location evidence="1">Membrane</location>
        <topology evidence="1">Multi-pass membrane protein</topology>
    </subcellularLocation>
</comment>
<dbReference type="InterPro" id="IPR011701">
    <property type="entry name" value="MFS"/>
</dbReference>
<dbReference type="AlphaFoldDB" id="G4TS70"/>
<feature type="transmembrane region" description="Helical" evidence="9">
    <location>
        <begin position="233"/>
        <end position="255"/>
    </location>
</feature>
<dbReference type="GO" id="GO:0005886">
    <property type="term" value="C:plasma membrane"/>
    <property type="evidence" value="ECO:0007669"/>
    <property type="project" value="TreeGrafter"/>
</dbReference>
<keyword evidence="7 9" id="KW-0472">Membrane</keyword>
<sequence>MAEPTGRASYETPSSKDDRNSFHNKVQTSENQPTTSQSPREPGGENIVILVAAREELGTSRAEASAQVWKKSSMWVLYTSLYLAAYVYSLESSTTYFYTPFATSAFRSHSLLSSVEVVSQLILGVGKPIIARIADLQSRSFAIYVVITLYILGYILIASSHTVSQYAAGRVFQSAGSTGLQLISQIIVADVTPLKWRGFVAATLSAPYIVNAFIGSRIAASITTSNPSTGWRWGYGMFCLLVPAAVAPIVGTLVWGEKKAERLGLVKRMDQEQNKEPLLQKLKRFVVDLDLIGLILLTVGWGLLLVALTLSGGAAGRWNNPSIIAMVVVGPLILIGFGMWEIKWAKYPAIPGMFLRNRALMCSSFIAFFDFISYYLTALYLTSFLYVVKTPDWSQSAQNYFASTQAVGLTIFAILAGLVMRWTKRYKYLLIFGLVVRCIGVGIMIKSRGAHGSDAELILSQILQSVGGIVSITEFTAAQASVQHKHVAMALAFNLLITEIGGAIGSSIGGSIWVHLMPRYLAKYLPGTTEEQRATLFGSIVSIVALDPSDPIRVGAVQAYSDTMKILIIASLAFGLIPIILASIMPNFYLGDAQNAIDGLGITGRRVEEVDSRANSTRKIAPV</sequence>
<dbReference type="FunFam" id="1.20.1250.20:FF:000197">
    <property type="entry name" value="Siderophore iron transporter 1"/>
    <property type="match status" value="1"/>
</dbReference>
<feature type="transmembrane region" description="Helical" evidence="9">
    <location>
        <begin position="400"/>
        <end position="419"/>
    </location>
</feature>
<evidence type="ECO:0000256" key="5">
    <source>
        <dbReference type="ARBA" id="ARBA00022989"/>
    </source>
</evidence>
<evidence type="ECO:0000256" key="8">
    <source>
        <dbReference type="SAM" id="MobiDB-lite"/>
    </source>
</evidence>
<reference evidence="11 12" key="1">
    <citation type="journal article" date="2011" name="PLoS Pathog.">
        <title>Endophytic Life Strategies Decoded by Genome and Transcriptome Analyses of the Mutualistic Root Symbiont Piriformospora indica.</title>
        <authorList>
            <person name="Zuccaro A."/>
            <person name="Lahrmann U."/>
            <person name="Guldener U."/>
            <person name="Langen G."/>
            <person name="Pfiffi S."/>
            <person name="Biedenkopf D."/>
            <person name="Wong P."/>
            <person name="Samans B."/>
            <person name="Grimm C."/>
            <person name="Basiewicz M."/>
            <person name="Murat C."/>
            <person name="Martin F."/>
            <person name="Kogel K.H."/>
        </authorList>
    </citation>
    <scope>NUCLEOTIDE SEQUENCE [LARGE SCALE GENOMIC DNA]</scope>
    <source>
        <strain evidence="11 12">DSM 11827</strain>
    </source>
</reference>
<feature type="transmembrane region" description="Helical" evidence="9">
    <location>
        <begin position="360"/>
        <end position="388"/>
    </location>
</feature>
<accession>G4TS70</accession>
<dbReference type="PANTHER" id="PTHR23501:SF87">
    <property type="entry name" value="SIDEROPHORE IRON TRANSPORTER 2"/>
    <property type="match status" value="1"/>
</dbReference>
<evidence type="ECO:0000256" key="6">
    <source>
        <dbReference type="ARBA" id="ARBA00023065"/>
    </source>
</evidence>
<dbReference type="PANTHER" id="PTHR23501">
    <property type="entry name" value="MAJOR FACILITATOR SUPERFAMILY"/>
    <property type="match status" value="1"/>
</dbReference>
<feature type="transmembrane region" description="Helical" evidence="9">
    <location>
        <begin position="426"/>
        <end position="445"/>
    </location>
</feature>
<dbReference type="STRING" id="1109443.G4TS70"/>
<feature type="transmembrane region" description="Helical" evidence="9">
    <location>
        <begin position="490"/>
        <end position="516"/>
    </location>
</feature>
<gene>
    <name evidence="11" type="ORF">PIIN_08116</name>
</gene>
<keyword evidence="5 9" id="KW-1133">Transmembrane helix</keyword>
<dbReference type="InterPro" id="IPR036259">
    <property type="entry name" value="MFS_trans_sf"/>
</dbReference>
<name>G4TS70_SERID</name>
<dbReference type="SUPFAM" id="SSF103473">
    <property type="entry name" value="MFS general substrate transporter"/>
    <property type="match status" value="1"/>
</dbReference>
<dbReference type="HOGENOM" id="CLU_012970_2_2_1"/>
<dbReference type="InParanoid" id="G4TS70"/>
<evidence type="ECO:0000259" key="10">
    <source>
        <dbReference type="PROSITE" id="PS50850"/>
    </source>
</evidence>
<dbReference type="GO" id="GO:0006811">
    <property type="term" value="P:monoatomic ion transport"/>
    <property type="evidence" value="ECO:0007669"/>
    <property type="project" value="UniProtKB-KW"/>
</dbReference>
<evidence type="ECO:0000256" key="4">
    <source>
        <dbReference type="ARBA" id="ARBA00022692"/>
    </source>
</evidence>
<feature type="transmembrane region" description="Helical" evidence="9">
    <location>
        <begin position="566"/>
        <end position="590"/>
    </location>
</feature>
<comment type="similarity">
    <text evidence="2">Belongs to the major facilitator superfamily.</text>
</comment>
<dbReference type="EMBL" id="CAFZ01000285">
    <property type="protein sequence ID" value="CCA74163.1"/>
    <property type="molecule type" value="Genomic_DNA"/>
</dbReference>
<evidence type="ECO:0000256" key="7">
    <source>
        <dbReference type="ARBA" id="ARBA00023136"/>
    </source>
</evidence>
<evidence type="ECO:0000256" key="9">
    <source>
        <dbReference type="SAM" id="Phobius"/>
    </source>
</evidence>
<dbReference type="Pfam" id="PF07690">
    <property type="entry name" value="MFS_1"/>
    <property type="match status" value="1"/>
</dbReference>
<dbReference type="InterPro" id="IPR020846">
    <property type="entry name" value="MFS_dom"/>
</dbReference>
<evidence type="ECO:0000256" key="2">
    <source>
        <dbReference type="ARBA" id="ARBA00008335"/>
    </source>
</evidence>
<protein>
    <submittedName>
        <fullName evidence="11">Related to Siderophore iron transporter 3</fullName>
    </submittedName>
</protein>
<feature type="compositionally biased region" description="Polar residues" evidence="8">
    <location>
        <begin position="23"/>
        <end position="39"/>
    </location>
</feature>
<organism evidence="11 12">
    <name type="scientific">Serendipita indica (strain DSM 11827)</name>
    <name type="common">Root endophyte fungus</name>
    <name type="synonym">Piriformospora indica</name>
    <dbReference type="NCBI Taxonomy" id="1109443"/>
    <lineage>
        <taxon>Eukaryota</taxon>
        <taxon>Fungi</taxon>
        <taxon>Dikarya</taxon>
        <taxon>Basidiomycota</taxon>
        <taxon>Agaricomycotina</taxon>
        <taxon>Agaricomycetes</taxon>
        <taxon>Sebacinales</taxon>
        <taxon>Serendipitaceae</taxon>
        <taxon>Serendipita</taxon>
    </lineage>
</organism>
<dbReference type="OMA" id="PAMINIW"/>
<evidence type="ECO:0000313" key="12">
    <source>
        <dbReference type="Proteomes" id="UP000007148"/>
    </source>
</evidence>
<keyword evidence="4 9" id="KW-0812">Transmembrane</keyword>
<dbReference type="Gene3D" id="1.20.1250.20">
    <property type="entry name" value="MFS general substrate transporter like domains"/>
    <property type="match status" value="2"/>
</dbReference>
<proteinExistence type="inferred from homology"/>
<dbReference type="eggNOG" id="KOG0254">
    <property type="taxonomic scope" value="Eukaryota"/>
</dbReference>
<evidence type="ECO:0000256" key="1">
    <source>
        <dbReference type="ARBA" id="ARBA00004141"/>
    </source>
</evidence>
<dbReference type="OrthoDB" id="2241241at2759"/>
<evidence type="ECO:0000313" key="11">
    <source>
        <dbReference type="EMBL" id="CCA74163.1"/>
    </source>
</evidence>
<feature type="domain" description="Major facilitator superfamily (MFS) profile" evidence="10">
    <location>
        <begin position="77"/>
        <end position="589"/>
    </location>
</feature>
<dbReference type="GO" id="GO:0022857">
    <property type="term" value="F:transmembrane transporter activity"/>
    <property type="evidence" value="ECO:0007669"/>
    <property type="project" value="InterPro"/>
</dbReference>
<evidence type="ECO:0000256" key="3">
    <source>
        <dbReference type="ARBA" id="ARBA00022448"/>
    </source>
</evidence>
<feature type="transmembrane region" description="Helical" evidence="9">
    <location>
        <begin position="285"/>
        <end position="310"/>
    </location>
</feature>
<dbReference type="PROSITE" id="PS50850">
    <property type="entry name" value="MFS"/>
    <property type="match status" value="1"/>
</dbReference>
<feature type="transmembrane region" description="Helical" evidence="9">
    <location>
        <begin position="141"/>
        <end position="159"/>
    </location>
</feature>
<feature type="region of interest" description="Disordered" evidence="8">
    <location>
        <begin position="1"/>
        <end position="43"/>
    </location>
</feature>
<comment type="caution">
    <text evidence="11">The sequence shown here is derived from an EMBL/GenBank/DDBJ whole genome shotgun (WGS) entry which is preliminary data.</text>
</comment>
<keyword evidence="3" id="KW-0813">Transport</keyword>
<keyword evidence="12" id="KW-1185">Reference proteome</keyword>
<dbReference type="Proteomes" id="UP000007148">
    <property type="component" value="Unassembled WGS sequence"/>
</dbReference>